<dbReference type="AlphaFoldDB" id="A0A0D2FMS7"/>
<keyword evidence="3" id="KW-1185">Reference proteome</keyword>
<dbReference type="SUPFAM" id="SSF53335">
    <property type="entry name" value="S-adenosyl-L-methionine-dependent methyltransferases"/>
    <property type="match status" value="1"/>
</dbReference>
<evidence type="ECO:0000313" key="3">
    <source>
        <dbReference type="Proteomes" id="UP000054266"/>
    </source>
</evidence>
<dbReference type="Proteomes" id="UP000054266">
    <property type="component" value="Unassembled WGS sequence"/>
</dbReference>
<dbReference type="Gene3D" id="3.40.50.150">
    <property type="entry name" value="Vaccinia Virus protein VP39"/>
    <property type="match status" value="1"/>
</dbReference>
<feature type="domain" description="Methyltransferase type 11" evidence="1">
    <location>
        <begin position="67"/>
        <end position="167"/>
    </location>
</feature>
<dbReference type="Pfam" id="PF08241">
    <property type="entry name" value="Methyltransf_11"/>
    <property type="match status" value="1"/>
</dbReference>
<reference evidence="2 3" key="1">
    <citation type="submission" date="2015-01" db="EMBL/GenBank/DDBJ databases">
        <title>The Genome Sequence of Capronia semiimmersa CBS27337.</title>
        <authorList>
            <consortium name="The Broad Institute Genomics Platform"/>
            <person name="Cuomo C."/>
            <person name="de Hoog S."/>
            <person name="Gorbushina A."/>
            <person name="Stielow B."/>
            <person name="Teixiera M."/>
            <person name="Abouelleil A."/>
            <person name="Chapman S.B."/>
            <person name="Priest M."/>
            <person name="Young S.K."/>
            <person name="Wortman J."/>
            <person name="Nusbaum C."/>
            <person name="Birren B."/>
        </authorList>
    </citation>
    <scope>NUCLEOTIDE SEQUENCE [LARGE SCALE GENOMIC DNA]</scope>
    <source>
        <strain evidence="2 3">CBS 27337</strain>
    </source>
</reference>
<organism evidence="2 3">
    <name type="scientific">Phialophora macrospora</name>
    <dbReference type="NCBI Taxonomy" id="1851006"/>
    <lineage>
        <taxon>Eukaryota</taxon>
        <taxon>Fungi</taxon>
        <taxon>Dikarya</taxon>
        <taxon>Ascomycota</taxon>
        <taxon>Pezizomycotina</taxon>
        <taxon>Eurotiomycetes</taxon>
        <taxon>Chaetothyriomycetidae</taxon>
        <taxon>Chaetothyriales</taxon>
        <taxon>Herpotrichiellaceae</taxon>
        <taxon>Phialophora</taxon>
    </lineage>
</organism>
<dbReference type="PANTHER" id="PTHR43464">
    <property type="entry name" value="METHYLTRANSFERASE"/>
    <property type="match status" value="1"/>
</dbReference>
<dbReference type="HOGENOM" id="CLU_072385_0_0_1"/>
<dbReference type="InterPro" id="IPR029063">
    <property type="entry name" value="SAM-dependent_MTases_sf"/>
</dbReference>
<dbReference type="CDD" id="cd02440">
    <property type="entry name" value="AdoMet_MTases"/>
    <property type="match status" value="1"/>
</dbReference>
<accession>A0A0D2FMS7</accession>
<dbReference type="PANTHER" id="PTHR43464:SF52">
    <property type="entry name" value="PUTATIVE-RELATED"/>
    <property type="match status" value="1"/>
</dbReference>
<dbReference type="STRING" id="5601.A0A0D2FMS7"/>
<evidence type="ECO:0000259" key="1">
    <source>
        <dbReference type="Pfam" id="PF08241"/>
    </source>
</evidence>
<protein>
    <recommendedName>
        <fullName evidence="1">Methyltransferase type 11 domain-containing protein</fullName>
    </recommendedName>
</protein>
<name>A0A0D2FMS7_9EURO</name>
<sequence length="256" mass="28065">MTTIIPQSIDPTVRYLSTTRAYDLWSAVYDTDGNFLQALDTIEVRTLLPRMLDTLNDESYPQPWKFVDLGCGTGRNTAALLAVDRASSVVGLDVSPGMLAVAEKRLQEFHAEGRLRLEVFDMLQEFWLPESAKSADAVVSTLVIEHVPADIFFATAGKILKTGGLLLLTNMHSEMGKISQAGFIDPKTGEKIRPTSYAHTIEEVEAAALSSGFELLGPIKEQTVDQSMVAALGERSEKWVGVTVWFGGILRKKASM</sequence>
<evidence type="ECO:0000313" key="2">
    <source>
        <dbReference type="EMBL" id="KIW67945.1"/>
    </source>
</evidence>
<dbReference type="GO" id="GO:0010420">
    <property type="term" value="F:polyprenyldihydroxybenzoate methyltransferase activity"/>
    <property type="evidence" value="ECO:0007669"/>
    <property type="project" value="TreeGrafter"/>
</dbReference>
<proteinExistence type="predicted"/>
<gene>
    <name evidence="2" type="ORF">PV04_03924</name>
</gene>
<dbReference type="InterPro" id="IPR013216">
    <property type="entry name" value="Methyltransf_11"/>
</dbReference>
<dbReference type="EMBL" id="KN846958">
    <property type="protein sequence ID" value="KIW67945.1"/>
    <property type="molecule type" value="Genomic_DNA"/>
</dbReference>